<keyword evidence="1" id="KW-1133">Transmembrane helix</keyword>
<accession>A0A6A6KID4</accession>
<keyword evidence="1" id="KW-0812">Transmembrane</keyword>
<dbReference type="Proteomes" id="UP000467840">
    <property type="component" value="Chromosome 8"/>
</dbReference>
<evidence type="ECO:0000313" key="3">
    <source>
        <dbReference type="Proteomes" id="UP000467840"/>
    </source>
</evidence>
<evidence type="ECO:0000256" key="1">
    <source>
        <dbReference type="SAM" id="Phobius"/>
    </source>
</evidence>
<keyword evidence="1" id="KW-0472">Membrane</keyword>
<protein>
    <submittedName>
        <fullName evidence="2">Uncharacterized protein</fullName>
    </submittedName>
</protein>
<dbReference type="AlphaFoldDB" id="A0A6A6KID4"/>
<gene>
    <name evidence="2" type="ORF">GH714_010392</name>
</gene>
<name>A0A6A6KID4_HEVBR</name>
<organism evidence="2 3">
    <name type="scientific">Hevea brasiliensis</name>
    <name type="common">Para rubber tree</name>
    <name type="synonym">Siphonia brasiliensis</name>
    <dbReference type="NCBI Taxonomy" id="3981"/>
    <lineage>
        <taxon>Eukaryota</taxon>
        <taxon>Viridiplantae</taxon>
        <taxon>Streptophyta</taxon>
        <taxon>Embryophyta</taxon>
        <taxon>Tracheophyta</taxon>
        <taxon>Spermatophyta</taxon>
        <taxon>Magnoliopsida</taxon>
        <taxon>eudicotyledons</taxon>
        <taxon>Gunneridae</taxon>
        <taxon>Pentapetalae</taxon>
        <taxon>rosids</taxon>
        <taxon>fabids</taxon>
        <taxon>Malpighiales</taxon>
        <taxon>Euphorbiaceae</taxon>
        <taxon>Crotonoideae</taxon>
        <taxon>Micrandreae</taxon>
        <taxon>Hevea</taxon>
    </lineage>
</organism>
<proteinExistence type="predicted"/>
<dbReference type="EMBL" id="JAAGAX010000016">
    <property type="protein sequence ID" value="KAF2288681.1"/>
    <property type="molecule type" value="Genomic_DNA"/>
</dbReference>
<sequence>MPLRELLILHNTTISTSALVAFRGSPWLPVGVSIVRALFVFPIMLFSISFVNLLVARASSWRMYFLALCINSAKVARAFLLKLPMNSDEVVPFAWLLPLWTH</sequence>
<evidence type="ECO:0000313" key="2">
    <source>
        <dbReference type="EMBL" id="KAF2288681.1"/>
    </source>
</evidence>
<keyword evidence="3" id="KW-1185">Reference proteome</keyword>
<reference evidence="2 3" key="1">
    <citation type="journal article" date="2020" name="Mol. Plant">
        <title>The Chromosome-Based Rubber Tree Genome Provides New Insights into Spurge Genome Evolution and Rubber Biosynthesis.</title>
        <authorList>
            <person name="Liu J."/>
            <person name="Shi C."/>
            <person name="Shi C.C."/>
            <person name="Li W."/>
            <person name="Zhang Q.J."/>
            <person name="Zhang Y."/>
            <person name="Li K."/>
            <person name="Lu H.F."/>
            <person name="Shi C."/>
            <person name="Zhu S.T."/>
            <person name="Xiao Z.Y."/>
            <person name="Nan H."/>
            <person name="Yue Y."/>
            <person name="Zhu X.G."/>
            <person name="Wu Y."/>
            <person name="Hong X.N."/>
            <person name="Fan G.Y."/>
            <person name="Tong Y."/>
            <person name="Zhang D."/>
            <person name="Mao C.L."/>
            <person name="Liu Y.L."/>
            <person name="Hao S.J."/>
            <person name="Liu W.Q."/>
            <person name="Lv M.Q."/>
            <person name="Zhang H.B."/>
            <person name="Liu Y."/>
            <person name="Hu-Tang G.R."/>
            <person name="Wang J.P."/>
            <person name="Wang J.H."/>
            <person name="Sun Y.H."/>
            <person name="Ni S.B."/>
            <person name="Chen W.B."/>
            <person name="Zhang X.C."/>
            <person name="Jiao Y.N."/>
            <person name="Eichler E.E."/>
            <person name="Li G.H."/>
            <person name="Liu X."/>
            <person name="Gao L.Z."/>
        </authorList>
    </citation>
    <scope>NUCLEOTIDE SEQUENCE [LARGE SCALE GENOMIC DNA]</scope>
    <source>
        <strain evidence="3">cv. GT1</strain>
        <tissue evidence="2">Leaf</tissue>
    </source>
</reference>
<feature type="transmembrane region" description="Helical" evidence="1">
    <location>
        <begin position="34"/>
        <end position="55"/>
    </location>
</feature>
<comment type="caution">
    <text evidence="2">The sequence shown here is derived from an EMBL/GenBank/DDBJ whole genome shotgun (WGS) entry which is preliminary data.</text>
</comment>